<sequence length="206" mass="23110">MINESDFFKLEFFKIAEVIEALSTTGGVSIPLLRDQLRLALLEETKYFSFIPEDGIVGEGVNTVVKAFSSNECFSPNSLYLKLVAAFQTLIDQQLAGLPVYPFSSRLYFNSRVLQCYQPGRLGVSPHRDWRSAINLVCIFNIGGMGDFYLCSNRQGTNPVQIATQPGNVIFLRAPGFLASDNRPFHYVANIQSTRYSFSLRQRISS</sequence>
<dbReference type="Gene3D" id="2.60.120.590">
    <property type="entry name" value="Alpha-ketoglutarate-dependent dioxygenase AlkB-like"/>
    <property type="match status" value="1"/>
</dbReference>
<comment type="caution">
    <text evidence="1">The sequence shown here is derived from an EMBL/GenBank/DDBJ whole genome shotgun (WGS) entry which is preliminary data.</text>
</comment>
<proteinExistence type="predicted"/>
<dbReference type="AlphaFoldDB" id="A0AAE3GQM6"/>
<organism evidence="1 2">
    <name type="scientific">Limnofasciculus baicalensis BBK-W-15</name>
    <dbReference type="NCBI Taxonomy" id="2699891"/>
    <lineage>
        <taxon>Bacteria</taxon>
        <taxon>Bacillati</taxon>
        <taxon>Cyanobacteriota</taxon>
        <taxon>Cyanophyceae</taxon>
        <taxon>Coleofasciculales</taxon>
        <taxon>Coleofasciculaceae</taxon>
        <taxon>Limnofasciculus</taxon>
        <taxon>Limnofasciculus baicalensis</taxon>
    </lineage>
</organism>
<evidence type="ECO:0000313" key="1">
    <source>
        <dbReference type="EMBL" id="MCP2728749.1"/>
    </source>
</evidence>
<dbReference type="EMBL" id="JAMZMM010000072">
    <property type="protein sequence ID" value="MCP2728749.1"/>
    <property type="molecule type" value="Genomic_DNA"/>
</dbReference>
<accession>A0AAE3GQM6</accession>
<protein>
    <recommendedName>
        <fullName evidence="3">Fe2OG dioxygenase domain-containing protein</fullName>
    </recommendedName>
</protein>
<keyword evidence="2" id="KW-1185">Reference proteome</keyword>
<evidence type="ECO:0008006" key="3">
    <source>
        <dbReference type="Google" id="ProtNLM"/>
    </source>
</evidence>
<evidence type="ECO:0000313" key="2">
    <source>
        <dbReference type="Proteomes" id="UP001204953"/>
    </source>
</evidence>
<gene>
    <name evidence="1" type="ORF">NJ959_09750</name>
</gene>
<dbReference type="InterPro" id="IPR037151">
    <property type="entry name" value="AlkB-like_sf"/>
</dbReference>
<reference evidence="1" key="1">
    <citation type="submission" date="2022-06" db="EMBL/GenBank/DDBJ databases">
        <title>New cyanobacteria of genus Symplocastrum in benthos of Lake Baikal.</title>
        <authorList>
            <person name="Sorokovikova E."/>
            <person name="Tikhonova I."/>
            <person name="Krasnopeev A."/>
            <person name="Evseev P."/>
            <person name="Gladkikh A."/>
            <person name="Belykh O."/>
        </authorList>
    </citation>
    <scope>NUCLEOTIDE SEQUENCE</scope>
    <source>
        <strain evidence="1">BBK-W-15</strain>
    </source>
</reference>
<name>A0AAE3GQM6_9CYAN</name>
<dbReference type="RefSeq" id="WP_254011544.1">
    <property type="nucleotide sequence ID" value="NZ_JAMZMM010000072.1"/>
</dbReference>
<dbReference type="Proteomes" id="UP001204953">
    <property type="component" value="Unassembled WGS sequence"/>
</dbReference>
<dbReference type="SUPFAM" id="SSF51197">
    <property type="entry name" value="Clavaminate synthase-like"/>
    <property type="match status" value="1"/>
</dbReference>